<evidence type="ECO:0000313" key="4">
    <source>
        <dbReference type="Proteomes" id="UP000887578"/>
    </source>
</evidence>
<dbReference type="WBParaSite" id="PDA_v2.g27069.t1">
    <property type="protein sequence ID" value="PDA_v2.g27069.t1"/>
    <property type="gene ID" value="PDA_v2.g27069"/>
</dbReference>
<dbReference type="FunFam" id="3.30.420.40:FF:000028">
    <property type="entry name" value="heat shock 70 kDa protein-like"/>
    <property type="match status" value="1"/>
</dbReference>
<reference evidence="5" key="1">
    <citation type="submission" date="2022-11" db="UniProtKB">
        <authorList>
            <consortium name="WormBaseParasite"/>
        </authorList>
    </citation>
    <scope>IDENTIFICATION</scope>
</reference>
<dbReference type="Gene3D" id="2.60.34.10">
    <property type="entry name" value="Substrate Binding Domain Of DNAk, Chain A, domain 1"/>
    <property type="match status" value="1"/>
</dbReference>
<dbReference type="PRINTS" id="PR00301">
    <property type="entry name" value="HEATSHOCK70"/>
</dbReference>
<dbReference type="GO" id="GO:0005524">
    <property type="term" value="F:ATP binding"/>
    <property type="evidence" value="ECO:0007669"/>
    <property type="project" value="UniProtKB-KW"/>
</dbReference>
<sequence length="346" mass="38507">MLTKSEIPFGIDLGTTNSCGAVWWKEQTEVVRNDLGARTTPSYYYFDGIESYVGRTAKDKRLTNPKNVYYDPMATAISFMLECCPCCTAYTNLFILDLGGGGYSVAIIKSDRKNFETLAVGGNAKVGARDFDYLIYEWIKQKLSEEGFDVENFNQKKRFKILVQAEAVREALRTRGTRMPMIETMLKNLFLDETKFSKVLNPDEVVAVGASVYAAALMKASKRPEILGINIVEVLLMSIGVEIAGGKFKPILLVNTKIPCENNFELTTSEDNQRSALIPIYEGLSDRIEENKWIADIIISELPFGKAGTIKADVKLSIQLNGILTAVATVKGIVVDVSIKYKTPWK</sequence>
<dbReference type="PANTHER" id="PTHR19375">
    <property type="entry name" value="HEAT SHOCK PROTEIN 70KDA"/>
    <property type="match status" value="1"/>
</dbReference>
<organism evidence="4 5">
    <name type="scientific">Panagrolaimus davidi</name>
    <dbReference type="NCBI Taxonomy" id="227884"/>
    <lineage>
        <taxon>Eukaryota</taxon>
        <taxon>Metazoa</taxon>
        <taxon>Ecdysozoa</taxon>
        <taxon>Nematoda</taxon>
        <taxon>Chromadorea</taxon>
        <taxon>Rhabditida</taxon>
        <taxon>Tylenchina</taxon>
        <taxon>Panagrolaimomorpha</taxon>
        <taxon>Panagrolaimoidea</taxon>
        <taxon>Panagrolaimidae</taxon>
        <taxon>Panagrolaimus</taxon>
    </lineage>
</organism>
<dbReference type="PROSITE" id="PS00297">
    <property type="entry name" value="HSP70_1"/>
    <property type="match status" value="1"/>
</dbReference>
<dbReference type="InterPro" id="IPR018181">
    <property type="entry name" value="Heat_shock_70_CS"/>
</dbReference>
<dbReference type="Gene3D" id="3.90.640.10">
    <property type="entry name" value="Actin, Chain A, domain 4"/>
    <property type="match status" value="1"/>
</dbReference>
<dbReference type="GO" id="GO:0140662">
    <property type="term" value="F:ATP-dependent protein folding chaperone"/>
    <property type="evidence" value="ECO:0007669"/>
    <property type="project" value="InterPro"/>
</dbReference>
<evidence type="ECO:0000256" key="3">
    <source>
        <dbReference type="ARBA" id="ARBA00022840"/>
    </source>
</evidence>
<proteinExistence type="inferred from homology"/>
<comment type="similarity">
    <text evidence="1">Belongs to the heat shock protein 70 family.</text>
</comment>
<name>A0A914Q6I1_9BILA</name>
<dbReference type="GO" id="GO:0006950">
    <property type="term" value="P:response to stress"/>
    <property type="evidence" value="ECO:0007669"/>
    <property type="project" value="UniProtKB-ARBA"/>
</dbReference>
<keyword evidence="4" id="KW-1185">Reference proteome</keyword>
<dbReference type="SUPFAM" id="SSF100920">
    <property type="entry name" value="Heat shock protein 70kD (HSP70), peptide-binding domain"/>
    <property type="match status" value="1"/>
</dbReference>
<dbReference type="InterPro" id="IPR043129">
    <property type="entry name" value="ATPase_NBD"/>
</dbReference>
<protein>
    <submittedName>
        <fullName evidence="5">Hsp70 family protein</fullName>
    </submittedName>
</protein>
<dbReference type="AlphaFoldDB" id="A0A914Q6I1"/>
<keyword evidence="2" id="KW-0547">Nucleotide-binding</keyword>
<evidence type="ECO:0000256" key="2">
    <source>
        <dbReference type="ARBA" id="ARBA00022741"/>
    </source>
</evidence>
<dbReference type="Gene3D" id="3.30.420.40">
    <property type="match status" value="3"/>
</dbReference>
<dbReference type="InterPro" id="IPR029047">
    <property type="entry name" value="HSP70_peptide-bd_sf"/>
</dbReference>
<evidence type="ECO:0000256" key="1">
    <source>
        <dbReference type="ARBA" id="ARBA00007381"/>
    </source>
</evidence>
<dbReference type="SUPFAM" id="SSF53067">
    <property type="entry name" value="Actin-like ATPase domain"/>
    <property type="match status" value="2"/>
</dbReference>
<keyword evidence="3" id="KW-0067">ATP-binding</keyword>
<dbReference type="Proteomes" id="UP000887578">
    <property type="component" value="Unplaced"/>
</dbReference>
<dbReference type="InterPro" id="IPR013126">
    <property type="entry name" value="Hsp_70_fam"/>
</dbReference>
<evidence type="ECO:0000313" key="5">
    <source>
        <dbReference type="WBParaSite" id="PDA_v2.g27069.t1"/>
    </source>
</evidence>
<accession>A0A914Q6I1</accession>
<dbReference type="Pfam" id="PF00012">
    <property type="entry name" value="HSP70"/>
    <property type="match status" value="3"/>
</dbReference>